<comment type="caution">
    <text evidence="1">The sequence shown here is derived from an EMBL/GenBank/DDBJ whole genome shotgun (WGS) entry which is preliminary data.</text>
</comment>
<dbReference type="InterPro" id="IPR021146">
    <property type="entry name" value="Phage_gp6-like_head-tail"/>
</dbReference>
<dbReference type="EMBL" id="LQRI01000217">
    <property type="protein sequence ID" value="KXT79586.1"/>
    <property type="molecule type" value="Genomic_DNA"/>
</dbReference>
<organism evidence="1 2">
    <name type="scientific">Streptococcus oralis</name>
    <dbReference type="NCBI Taxonomy" id="1303"/>
    <lineage>
        <taxon>Bacteria</taxon>
        <taxon>Bacillati</taxon>
        <taxon>Bacillota</taxon>
        <taxon>Bacilli</taxon>
        <taxon>Lactobacillales</taxon>
        <taxon>Streptococcaceae</taxon>
        <taxon>Streptococcus</taxon>
    </lineage>
</organism>
<name>A0A139NU64_STROR</name>
<gene>
    <name evidence="1" type="ORF">SORDD14_01688</name>
</gene>
<dbReference type="AlphaFoldDB" id="A0A139NU64"/>
<evidence type="ECO:0000313" key="2">
    <source>
        <dbReference type="Proteomes" id="UP000070497"/>
    </source>
</evidence>
<dbReference type="Proteomes" id="UP000070497">
    <property type="component" value="Unassembled WGS sequence"/>
</dbReference>
<evidence type="ECO:0000313" key="1">
    <source>
        <dbReference type="EMBL" id="KXT79586.1"/>
    </source>
</evidence>
<dbReference type="Pfam" id="PF05135">
    <property type="entry name" value="Phage_connect_1"/>
    <property type="match status" value="1"/>
</dbReference>
<dbReference type="Gene3D" id="1.10.246.150">
    <property type="match status" value="1"/>
</dbReference>
<reference evidence="1 2" key="1">
    <citation type="submission" date="2016-01" db="EMBL/GenBank/DDBJ databases">
        <title>Highly variable Streptococcus oralis are common among viridans streptococci isolated from primates.</title>
        <authorList>
            <person name="Denapaite D."/>
            <person name="Rieger M."/>
            <person name="Koendgen S."/>
            <person name="Brueckner R."/>
            <person name="Ochigava I."/>
            <person name="Kappeler P."/>
            <person name="Maetz-Rensing K."/>
            <person name="Leendertz F."/>
            <person name="Hakenbeck R."/>
        </authorList>
    </citation>
    <scope>NUCLEOTIDE SEQUENCE [LARGE SCALE GENOMIC DNA]</scope>
    <source>
        <strain evidence="1 2">DD14</strain>
    </source>
</reference>
<sequence length="119" mass="13500">MTAIDTNEILKEIKLLKGVSDTAQDDLLNLTIKESMERILAFVNRYSETSITEIPNNAAYIVRDVAIKRFNKLNSEGAKADSEEGRSFTWDDDYLTEDDRQALISLATKRQARGIARFI</sequence>
<protein>
    <submittedName>
        <fullName evidence="1">Phage protein</fullName>
    </submittedName>
</protein>
<proteinExistence type="predicted"/>
<dbReference type="InterPro" id="IPR053746">
    <property type="entry name" value="Viral_HT_Connector_Assembly"/>
</dbReference>
<dbReference type="RefSeq" id="WP_061420115.1">
    <property type="nucleotide sequence ID" value="NZ_KQ969340.1"/>
</dbReference>
<accession>A0A139NU64</accession>
<dbReference type="PATRIC" id="fig|1303.77.peg.1874"/>